<reference evidence="1 2" key="1">
    <citation type="submission" date="2024-02" db="EMBL/GenBank/DDBJ databases">
        <title>De novo assembly and annotation of 12 fungi associated with fruit tree decline syndrome in Ontario, Canada.</title>
        <authorList>
            <person name="Sulman M."/>
            <person name="Ellouze W."/>
            <person name="Ilyukhin E."/>
        </authorList>
    </citation>
    <scope>NUCLEOTIDE SEQUENCE [LARGE SCALE GENOMIC DNA]</scope>
    <source>
        <strain evidence="1 2">M42-189</strain>
    </source>
</reference>
<protein>
    <submittedName>
        <fullName evidence="1">Uncharacterized protein</fullName>
    </submittedName>
</protein>
<comment type="caution">
    <text evidence="1">The sequence shown here is derived from an EMBL/GenBank/DDBJ whole genome shotgun (WGS) entry which is preliminary data.</text>
</comment>
<accession>A0ABR3QK91</accession>
<dbReference type="Proteomes" id="UP001521785">
    <property type="component" value="Unassembled WGS sequence"/>
</dbReference>
<evidence type="ECO:0000313" key="1">
    <source>
        <dbReference type="EMBL" id="KAL1592242.1"/>
    </source>
</evidence>
<keyword evidence="2" id="KW-1185">Reference proteome</keyword>
<evidence type="ECO:0000313" key="2">
    <source>
        <dbReference type="Proteomes" id="UP001521785"/>
    </source>
</evidence>
<gene>
    <name evidence="1" type="ORF">SLS60_011319</name>
</gene>
<organism evidence="1 2">
    <name type="scientific">Paraconiothyrium brasiliense</name>
    <dbReference type="NCBI Taxonomy" id="300254"/>
    <lineage>
        <taxon>Eukaryota</taxon>
        <taxon>Fungi</taxon>
        <taxon>Dikarya</taxon>
        <taxon>Ascomycota</taxon>
        <taxon>Pezizomycotina</taxon>
        <taxon>Dothideomycetes</taxon>
        <taxon>Pleosporomycetidae</taxon>
        <taxon>Pleosporales</taxon>
        <taxon>Massarineae</taxon>
        <taxon>Didymosphaeriaceae</taxon>
        <taxon>Paraconiothyrium</taxon>
    </lineage>
</organism>
<name>A0ABR3QK91_9PLEO</name>
<sequence>MKRTRGEVIGDFRKRARHEGIEINPNKYDKTFTDVPSQLRGQYDDIQRLGDVKYSNDQDSSLKPLRPDIKRKASRLAHMAARCRADLQNEAGWRDAIESKIFERFDVEVACKNYRKSNRKQRPDRIHGLRRTEDIDTHLQSLYTHNDQLASNTVVEDVIDISLHHDNGGSQLLFPFLVVEAKSEKGASTFEQMELQTCFPIQNCLQLQLELLETQGNTIDVPGGPLVWYFAYRGEDWRLYAGHVEVKDGKPKVFINYLWGGSITGRNESLQLLLLVDHIVKWARRTYRPNILRQLGSLASSPFDDRATVDPDVVSLNGEIEHWMDEQCNDDGPSDESRSPPQLLLMDAPSDEVIDNVLEPFEQQFKTTHGLVKDARRIKSRLKGLLITRDNLDTLFQCFKTPKQAWSFARRILILLRRQGVVINGAALSAIEEYWTGQPCDQFARPTGAARIHIQLQVSYYINSVWDIFRELTYLAVEDDALVTLVQRAAYKRRGPITPPECRKDRVLSALDSLLDRTVLEDLMSALCRRTYMLGFDEPSTVITIDDYNVPEERQEIRPVFQQPRDTDAEKPGIWMQSVVRMVFDTVQSQTENHTMPDHQLLASIRNSTHVIQEERALSKTEDCLFKDQKAFLVHSNVPSTRHLPDLARRQYCLYVLVDQEAEMTEFSVIAKLLSTLQRREVYNTM</sequence>
<proteinExistence type="predicted"/>
<dbReference type="EMBL" id="JAKJXO020000021">
    <property type="protein sequence ID" value="KAL1592242.1"/>
    <property type="molecule type" value="Genomic_DNA"/>
</dbReference>